<dbReference type="Pfam" id="PF02771">
    <property type="entry name" value="Acyl-CoA_dh_N"/>
    <property type="match status" value="1"/>
</dbReference>
<comment type="similarity">
    <text evidence="2 5">Belongs to the acyl-CoA dehydrogenase family.</text>
</comment>
<evidence type="ECO:0000313" key="9">
    <source>
        <dbReference type="EMBL" id="MFC4348525.1"/>
    </source>
</evidence>
<dbReference type="RefSeq" id="WP_068148761.1">
    <property type="nucleotide sequence ID" value="NZ_JBHSCR010000013.1"/>
</dbReference>
<dbReference type="InterPro" id="IPR036250">
    <property type="entry name" value="AcylCo_DH-like_C"/>
</dbReference>
<organism evidence="9 10">
    <name type="scientific">Kordiimonas lipolytica</name>
    <dbReference type="NCBI Taxonomy" id="1662421"/>
    <lineage>
        <taxon>Bacteria</taxon>
        <taxon>Pseudomonadati</taxon>
        <taxon>Pseudomonadota</taxon>
        <taxon>Alphaproteobacteria</taxon>
        <taxon>Kordiimonadales</taxon>
        <taxon>Kordiimonadaceae</taxon>
        <taxon>Kordiimonas</taxon>
    </lineage>
</organism>
<keyword evidence="3 5" id="KW-0285">Flavoprotein</keyword>
<keyword evidence="10" id="KW-1185">Reference proteome</keyword>
<dbReference type="SUPFAM" id="SSF56645">
    <property type="entry name" value="Acyl-CoA dehydrogenase NM domain-like"/>
    <property type="match status" value="1"/>
</dbReference>
<dbReference type="InterPro" id="IPR009075">
    <property type="entry name" value="AcylCo_DH/oxidase_C"/>
</dbReference>
<accession>A0ABV8UCH3</accession>
<dbReference type="Pfam" id="PF00441">
    <property type="entry name" value="Acyl-CoA_dh_1"/>
    <property type="match status" value="1"/>
</dbReference>
<dbReference type="Gene3D" id="1.20.140.10">
    <property type="entry name" value="Butyryl-CoA Dehydrogenase, subunit A, domain 3"/>
    <property type="match status" value="1"/>
</dbReference>
<dbReference type="PIRSF" id="PIRSF016578">
    <property type="entry name" value="HsaA"/>
    <property type="match status" value="1"/>
</dbReference>
<evidence type="ECO:0000259" key="6">
    <source>
        <dbReference type="Pfam" id="PF00441"/>
    </source>
</evidence>
<dbReference type="InterPro" id="IPR006089">
    <property type="entry name" value="Acyl-CoA_DH_CS"/>
</dbReference>
<dbReference type="EMBL" id="JBHSCR010000013">
    <property type="protein sequence ID" value="MFC4348525.1"/>
    <property type="molecule type" value="Genomic_DNA"/>
</dbReference>
<feature type="domain" description="Acyl-CoA oxidase/dehydrogenase middle" evidence="7">
    <location>
        <begin position="137"/>
        <end position="228"/>
    </location>
</feature>
<feature type="domain" description="Acyl-CoA dehydrogenase/oxidase C-terminal" evidence="6">
    <location>
        <begin position="242"/>
        <end position="392"/>
    </location>
</feature>
<reference evidence="10" key="1">
    <citation type="journal article" date="2019" name="Int. J. Syst. Evol. Microbiol.">
        <title>The Global Catalogue of Microorganisms (GCM) 10K type strain sequencing project: providing services to taxonomists for standard genome sequencing and annotation.</title>
        <authorList>
            <consortium name="The Broad Institute Genomics Platform"/>
            <consortium name="The Broad Institute Genome Sequencing Center for Infectious Disease"/>
            <person name="Wu L."/>
            <person name="Ma J."/>
        </authorList>
    </citation>
    <scope>NUCLEOTIDE SEQUENCE [LARGE SCALE GENOMIC DNA]</scope>
    <source>
        <strain evidence="10">CGMCC 1.15304</strain>
    </source>
</reference>
<keyword evidence="4 5" id="KW-0274">FAD</keyword>
<dbReference type="InterPro" id="IPR037069">
    <property type="entry name" value="AcylCoA_DH/ox_N_sf"/>
</dbReference>
<dbReference type="InterPro" id="IPR009100">
    <property type="entry name" value="AcylCoA_DH/oxidase_NM_dom_sf"/>
</dbReference>
<protein>
    <submittedName>
        <fullName evidence="9">Acyl-CoA dehydrogenase family protein</fullName>
        <ecNumber evidence="9">1.-.-.-</ecNumber>
    </submittedName>
</protein>
<evidence type="ECO:0000256" key="3">
    <source>
        <dbReference type="ARBA" id="ARBA00022630"/>
    </source>
</evidence>
<dbReference type="Gene3D" id="1.10.540.10">
    <property type="entry name" value="Acyl-CoA dehydrogenase/oxidase, N-terminal domain"/>
    <property type="match status" value="1"/>
</dbReference>
<dbReference type="InterPro" id="IPR006091">
    <property type="entry name" value="Acyl-CoA_Oxase/DH_mid-dom"/>
</dbReference>
<keyword evidence="5 9" id="KW-0560">Oxidoreductase</keyword>
<proteinExistence type="inferred from homology"/>
<dbReference type="PANTHER" id="PTHR43884">
    <property type="entry name" value="ACYL-COA DEHYDROGENASE"/>
    <property type="match status" value="1"/>
</dbReference>
<sequence>MTDSTSDRTFLSWPFFDDHHRTLADRLDAWAAATLPDIVDAPGAHEDVDTTCRALVKALGDGGWLRYAVPKAYGGMFDTLDVRSLCIIRETLARHSGLADFAFAMQGLGSGAITLAGSDAIKSAYLPAVAAGEKIAAFALTEPEAGSDVASIASTLKDAGGELSLSGEKTYISNGGIADFYCVFARTGEAPGARGLSAVVIDADTPGLEIAERIEVIAPHPLAKLFFQGCHVPKENLLGARGAGFKLAMATLDIFRSTVGAAALGFARRALEEALKRTRERELFGAPLADLPITQERLAEMALDIDASALLIYRAAWTKDSGAPRVTREAAMAKLYATDQAQLVIDKAVQMFGGMGVTKGVKVEELYREIRALRIYEGASEVQKLVIARQLLSQ</sequence>
<evidence type="ECO:0000259" key="8">
    <source>
        <dbReference type="Pfam" id="PF02771"/>
    </source>
</evidence>
<dbReference type="Proteomes" id="UP001595776">
    <property type="component" value="Unassembled WGS sequence"/>
</dbReference>
<dbReference type="PANTHER" id="PTHR43884:SF22">
    <property type="entry name" value="BLR3437 PROTEIN"/>
    <property type="match status" value="1"/>
</dbReference>
<dbReference type="InterPro" id="IPR046373">
    <property type="entry name" value="Acyl-CoA_Oxase/DH_mid-dom_sf"/>
</dbReference>
<comment type="cofactor">
    <cofactor evidence="1 5">
        <name>FAD</name>
        <dbReference type="ChEBI" id="CHEBI:57692"/>
    </cofactor>
</comment>
<name>A0ABV8UCH3_9PROT</name>
<dbReference type="EC" id="1.-.-.-" evidence="9"/>
<feature type="domain" description="Acyl-CoA dehydrogenase/oxidase N-terminal" evidence="8">
    <location>
        <begin position="18"/>
        <end position="133"/>
    </location>
</feature>
<evidence type="ECO:0000256" key="4">
    <source>
        <dbReference type="ARBA" id="ARBA00022827"/>
    </source>
</evidence>
<dbReference type="GO" id="GO:0016491">
    <property type="term" value="F:oxidoreductase activity"/>
    <property type="evidence" value="ECO:0007669"/>
    <property type="project" value="UniProtKB-KW"/>
</dbReference>
<evidence type="ECO:0000256" key="1">
    <source>
        <dbReference type="ARBA" id="ARBA00001974"/>
    </source>
</evidence>
<gene>
    <name evidence="9" type="ORF">ACFO5Q_11795</name>
</gene>
<comment type="caution">
    <text evidence="9">The sequence shown here is derived from an EMBL/GenBank/DDBJ whole genome shotgun (WGS) entry which is preliminary data.</text>
</comment>
<evidence type="ECO:0000313" key="10">
    <source>
        <dbReference type="Proteomes" id="UP001595776"/>
    </source>
</evidence>
<dbReference type="InterPro" id="IPR013786">
    <property type="entry name" value="AcylCoA_DH/ox_N"/>
</dbReference>
<dbReference type="PROSITE" id="PS00072">
    <property type="entry name" value="ACYL_COA_DH_1"/>
    <property type="match status" value="1"/>
</dbReference>
<evidence type="ECO:0000259" key="7">
    <source>
        <dbReference type="Pfam" id="PF02770"/>
    </source>
</evidence>
<dbReference type="SUPFAM" id="SSF47203">
    <property type="entry name" value="Acyl-CoA dehydrogenase C-terminal domain-like"/>
    <property type="match status" value="1"/>
</dbReference>
<dbReference type="Pfam" id="PF02770">
    <property type="entry name" value="Acyl-CoA_dh_M"/>
    <property type="match status" value="1"/>
</dbReference>
<evidence type="ECO:0000256" key="2">
    <source>
        <dbReference type="ARBA" id="ARBA00009347"/>
    </source>
</evidence>
<evidence type="ECO:0000256" key="5">
    <source>
        <dbReference type="RuleBase" id="RU362125"/>
    </source>
</evidence>
<dbReference type="Gene3D" id="2.40.110.10">
    <property type="entry name" value="Butyryl-CoA Dehydrogenase, subunit A, domain 2"/>
    <property type="match status" value="1"/>
</dbReference>